<organism evidence="2">
    <name type="scientific">freshwater metagenome</name>
    <dbReference type="NCBI Taxonomy" id="449393"/>
    <lineage>
        <taxon>unclassified sequences</taxon>
        <taxon>metagenomes</taxon>
        <taxon>ecological metagenomes</taxon>
    </lineage>
</organism>
<protein>
    <submittedName>
        <fullName evidence="2">Unannotated protein</fullName>
    </submittedName>
</protein>
<reference evidence="2" key="1">
    <citation type="submission" date="2020-05" db="EMBL/GenBank/DDBJ databases">
        <authorList>
            <person name="Chiriac C."/>
            <person name="Salcher M."/>
            <person name="Ghai R."/>
            <person name="Kavagutti S V."/>
        </authorList>
    </citation>
    <scope>NUCLEOTIDE SEQUENCE</scope>
</reference>
<gene>
    <name evidence="2" type="ORF">UFOPK3783_00429</name>
</gene>
<dbReference type="EMBL" id="CAFBNI010000030">
    <property type="protein sequence ID" value="CAB4943090.1"/>
    <property type="molecule type" value="Genomic_DNA"/>
</dbReference>
<proteinExistence type="predicted"/>
<feature type="region of interest" description="Disordered" evidence="1">
    <location>
        <begin position="66"/>
        <end position="85"/>
    </location>
</feature>
<name>A0A6J7JHZ8_9ZZZZ</name>
<sequence length="85" mass="8783">MRANPSAPAEITSPAIATISVTSGDNLTMIGNSPPRVRRTTSTTARDAIGSQAKTCPRLSTLGQEIFTSTADSPGTPRSLLANEP</sequence>
<dbReference type="AlphaFoldDB" id="A0A6J7JHZ8"/>
<accession>A0A6J7JHZ8</accession>
<evidence type="ECO:0000256" key="1">
    <source>
        <dbReference type="SAM" id="MobiDB-lite"/>
    </source>
</evidence>
<evidence type="ECO:0000313" key="2">
    <source>
        <dbReference type="EMBL" id="CAB4943090.1"/>
    </source>
</evidence>